<evidence type="ECO:0000259" key="2">
    <source>
        <dbReference type="Pfam" id="PF01471"/>
    </source>
</evidence>
<dbReference type="AlphaFoldDB" id="A0A4Q4ZEX7"/>
<dbReference type="InterPro" id="IPR017853">
    <property type="entry name" value="GH"/>
</dbReference>
<evidence type="ECO:0000256" key="1">
    <source>
        <dbReference type="SAM" id="SignalP"/>
    </source>
</evidence>
<dbReference type="Gene3D" id="1.10.101.10">
    <property type="entry name" value="PGBD-like superfamily/PGBD"/>
    <property type="match status" value="2"/>
</dbReference>
<dbReference type="Pfam" id="PF08924">
    <property type="entry name" value="Rv2525c_GlyHyd-like"/>
    <property type="match status" value="1"/>
</dbReference>
<dbReference type="EMBL" id="SDKM01000010">
    <property type="protein sequence ID" value="RYP86710.1"/>
    <property type="molecule type" value="Genomic_DNA"/>
</dbReference>
<dbReference type="InterPro" id="IPR036366">
    <property type="entry name" value="PGBDSf"/>
</dbReference>
<organism evidence="4 5">
    <name type="scientific">Nocardioides guangzhouensis</name>
    <dbReference type="NCBI Taxonomy" id="2497878"/>
    <lineage>
        <taxon>Bacteria</taxon>
        <taxon>Bacillati</taxon>
        <taxon>Actinomycetota</taxon>
        <taxon>Actinomycetes</taxon>
        <taxon>Propionibacteriales</taxon>
        <taxon>Nocardioidaceae</taxon>
        <taxon>Nocardioides</taxon>
    </lineage>
</organism>
<sequence length="446" mass="49177">MSPLPRRALRSLAAAAAILATVATTVAVLTAPAQAANRVTPGNFTGYGFDQCLAPTQSKMDAWREYSPFSAVGIYISGKSRACRSQPNLTRTWVSNQLARQWKLLPITLGPQASCQPRFPRYQDDVKINPSSTDNYRRARQQGWAEGKDAVRAAQALGITAGSTLWYDLEGFDFDNTACRESALRFLHAWTRSLHALDYVSGLYSSAGSGIKMVDNARVYRAGQFVLPDMIWIARWDGVANTSTSYVRDDGWRPGRRVKQYRGGHNETWGGVTINIDSNYLEVGTGSQRRKAETFCGGVSIDLPSYPTMREGSTRTAAVKALQCLLQRQRVYAGKVNGVFSPAVTAAVRAWQKKVGAPASNTWRKRDWIQIHSRGAYRPAKYGTTGPFVARLQRALVAATGTRQAADGAYFRSTENLVKTWQRQVGMSATGVMHSKAWRRLQAGGY</sequence>
<dbReference type="InterPro" id="IPR006311">
    <property type="entry name" value="TAT_signal"/>
</dbReference>
<protein>
    <submittedName>
        <fullName evidence="4">DUF1906 domain-containing protein</fullName>
    </submittedName>
</protein>
<keyword evidence="1" id="KW-0732">Signal</keyword>
<comment type="caution">
    <text evidence="4">The sequence shown here is derived from an EMBL/GenBank/DDBJ whole genome shotgun (WGS) entry which is preliminary data.</text>
</comment>
<evidence type="ECO:0000313" key="4">
    <source>
        <dbReference type="EMBL" id="RYP86710.1"/>
    </source>
</evidence>
<gene>
    <name evidence="4" type="ORF">EKO23_08590</name>
</gene>
<feature type="chain" id="PRO_5020437134" evidence="1">
    <location>
        <begin position="36"/>
        <end position="446"/>
    </location>
</feature>
<feature type="signal peptide" evidence="1">
    <location>
        <begin position="1"/>
        <end position="35"/>
    </location>
</feature>
<feature type="domain" description="Peptidoglycan binding-like" evidence="2">
    <location>
        <begin position="385"/>
        <end position="440"/>
    </location>
</feature>
<dbReference type="SUPFAM" id="SSF51445">
    <property type="entry name" value="(Trans)glycosidases"/>
    <property type="match status" value="1"/>
</dbReference>
<dbReference type="InterPro" id="IPR015020">
    <property type="entry name" value="Rv2525c-like_Glyco_Hydro-like"/>
</dbReference>
<dbReference type="Pfam" id="PF01471">
    <property type="entry name" value="PG_binding_1"/>
    <property type="match status" value="2"/>
</dbReference>
<name>A0A4Q4ZEX7_9ACTN</name>
<evidence type="ECO:0000313" key="5">
    <source>
        <dbReference type="Proteomes" id="UP000295198"/>
    </source>
</evidence>
<accession>A0A4Q4ZEX7</accession>
<evidence type="ECO:0000259" key="3">
    <source>
        <dbReference type="Pfam" id="PF08924"/>
    </source>
</evidence>
<feature type="domain" description="Rv2525c-like glycoside hydrolase-like" evidence="3">
    <location>
        <begin position="62"/>
        <end position="280"/>
    </location>
</feature>
<dbReference type="Gene3D" id="3.20.20.80">
    <property type="entry name" value="Glycosidases"/>
    <property type="match status" value="1"/>
</dbReference>
<dbReference type="InterPro" id="IPR036365">
    <property type="entry name" value="PGBD-like_sf"/>
</dbReference>
<keyword evidence="5" id="KW-1185">Reference proteome</keyword>
<dbReference type="RefSeq" id="WP_134716205.1">
    <property type="nucleotide sequence ID" value="NZ_SDKM01000010.1"/>
</dbReference>
<dbReference type="CDD" id="cd06418">
    <property type="entry name" value="GH25_BacA-like"/>
    <property type="match status" value="1"/>
</dbReference>
<dbReference type="Proteomes" id="UP000295198">
    <property type="component" value="Unassembled WGS sequence"/>
</dbReference>
<feature type="domain" description="Peptidoglycan binding-like" evidence="2">
    <location>
        <begin position="317"/>
        <end position="358"/>
    </location>
</feature>
<dbReference type="PROSITE" id="PS51318">
    <property type="entry name" value="TAT"/>
    <property type="match status" value="1"/>
</dbReference>
<reference evidence="4 5" key="1">
    <citation type="submission" date="2019-01" db="EMBL/GenBank/DDBJ databases">
        <title>Nocardioides guangzhouensis sp. nov., an actinobacterium isolated from soil.</title>
        <authorList>
            <person name="Fu Y."/>
            <person name="Cai Y."/>
            <person name="Lin Z."/>
            <person name="Chen P."/>
        </authorList>
    </citation>
    <scope>NUCLEOTIDE SEQUENCE [LARGE SCALE GENOMIC DNA]</scope>
    <source>
        <strain evidence="4 5">130</strain>
    </source>
</reference>
<dbReference type="InterPro" id="IPR002477">
    <property type="entry name" value="Peptidoglycan-bd-like"/>
</dbReference>
<proteinExistence type="predicted"/>
<dbReference type="OrthoDB" id="5171321at2"/>
<dbReference type="SUPFAM" id="SSF47090">
    <property type="entry name" value="PGBD-like"/>
    <property type="match status" value="2"/>
</dbReference>